<name>A0A561QWR1_9HYPH</name>
<proteinExistence type="inferred from homology"/>
<keyword evidence="2" id="KW-1277">Toxin-antitoxin system</keyword>
<dbReference type="InterPro" id="IPR022789">
    <property type="entry name" value="ParD"/>
</dbReference>
<dbReference type="InterPro" id="IPR010985">
    <property type="entry name" value="Ribbon_hlx_hlx"/>
</dbReference>
<evidence type="ECO:0000256" key="1">
    <source>
        <dbReference type="ARBA" id="ARBA00008580"/>
    </source>
</evidence>
<dbReference type="Pfam" id="PF03693">
    <property type="entry name" value="ParD_antitoxin"/>
    <property type="match status" value="1"/>
</dbReference>
<gene>
    <name evidence="3" type="ORF">FHW37_103619</name>
</gene>
<dbReference type="PANTHER" id="PTHR36582:SF2">
    <property type="entry name" value="ANTITOXIN PARD"/>
    <property type="match status" value="1"/>
</dbReference>
<dbReference type="AlphaFoldDB" id="A0A561QWR1"/>
<dbReference type="SUPFAM" id="SSF47598">
    <property type="entry name" value="Ribbon-helix-helix"/>
    <property type="match status" value="1"/>
</dbReference>
<keyword evidence="4" id="KW-1185">Reference proteome</keyword>
<dbReference type="InterPro" id="IPR038296">
    <property type="entry name" value="ParD_sf"/>
</dbReference>
<dbReference type="Proteomes" id="UP000320653">
    <property type="component" value="Unassembled WGS sequence"/>
</dbReference>
<accession>A0A561QWR1</accession>
<evidence type="ECO:0000313" key="3">
    <source>
        <dbReference type="EMBL" id="TWF54749.1"/>
    </source>
</evidence>
<comment type="similarity">
    <text evidence="1">Belongs to the ParD antitoxin family.</text>
</comment>
<dbReference type="CDD" id="cd22231">
    <property type="entry name" value="RHH_NikR_HicB-like"/>
    <property type="match status" value="1"/>
</dbReference>
<dbReference type="PANTHER" id="PTHR36582">
    <property type="entry name" value="ANTITOXIN PARD"/>
    <property type="match status" value="1"/>
</dbReference>
<organism evidence="3 4">
    <name type="scientific">Neorhizobium alkalisoli</name>
    <dbReference type="NCBI Taxonomy" id="528178"/>
    <lineage>
        <taxon>Bacteria</taxon>
        <taxon>Pseudomonadati</taxon>
        <taxon>Pseudomonadota</taxon>
        <taxon>Alphaproteobacteria</taxon>
        <taxon>Hyphomicrobiales</taxon>
        <taxon>Rhizobiaceae</taxon>
        <taxon>Rhizobium/Agrobacterium group</taxon>
        <taxon>Neorhizobium</taxon>
    </lineage>
</organism>
<dbReference type="EMBL" id="VIWP01000003">
    <property type="protein sequence ID" value="TWF54749.1"/>
    <property type="molecule type" value="Genomic_DNA"/>
</dbReference>
<evidence type="ECO:0000313" key="4">
    <source>
        <dbReference type="Proteomes" id="UP000320653"/>
    </source>
</evidence>
<dbReference type="RefSeq" id="WP_246690769.1">
    <property type="nucleotide sequence ID" value="NZ_VIWP01000003.1"/>
</dbReference>
<sequence length="90" mass="10196">MTDDDRMTDLGQDLEDYVDELVKTGRYDSRDDVLREGVRLLEVREKRKAELDAALARGLADIEAGRGKPMEEVAARLKAKYAAMAKEPRQ</sequence>
<dbReference type="NCBIfam" id="TIGR02606">
    <property type="entry name" value="antidote_CC2985"/>
    <property type="match status" value="1"/>
</dbReference>
<protein>
    <submittedName>
        <fullName evidence="3">Antitoxin ParD1/3/4</fullName>
    </submittedName>
</protein>
<dbReference type="GO" id="GO:0006355">
    <property type="term" value="P:regulation of DNA-templated transcription"/>
    <property type="evidence" value="ECO:0007669"/>
    <property type="project" value="InterPro"/>
</dbReference>
<evidence type="ECO:0000256" key="2">
    <source>
        <dbReference type="ARBA" id="ARBA00022649"/>
    </source>
</evidence>
<dbReference type="Gene3D" id="6.10.10.120">
    <property type="entry name" value="Antitoxin ParD1-like"/>
    <property type="match status" value="1"/>
</dbReference>
<comment type="caution">
    <text evidence="3">The sequence shown here is derived from an EMBL/GenBank/DDBJ whole genome shotgun (WGS) entry which is preliminary data.</text>
</comment>
<reference evidence="3 4" key="1">
    <citation type="submission" date="2019-06" db="EMBL/GenBank/DDBJ databases">
        <title>Sorghum-associated microbial communities from plants grown in Nebraska, USA.</title>
        <authorList>
            <person name="Schachtman D."/>
        </authorList>
    </citation>
    <scope>NUCLEOTIDE SEQUENCE [LARGE SCALE GENOMIC DNA]</scope>
    <source>
        <strain evidence="3 4">1225</strain>
    </source>
</reference>